<sequence length="335" mass="38152">MDMTIADLTRFNELLDSTMDQKKLDEEFITLRQIELDGISKNSDVEYFPLIALSYAKLLELTVLLAGKCADNCQIVDFGDLVVNPRHMDVCILNTQLIKEDYGITDNIPLWFKRQVRKSTGSQYSEDLGRMVVDPALLSHFVEKGLLLRTVKKERHRKLSEQFRYCIPDDPQFAFSTYSERVAPIAHDAVKVLGCGCGRAECSDVASWLAGSTVLNIVKGTLKNDLMNVLHDVMSTDYLKLTNKKFEKAFNSLHYVSIGRKNFVNFPYGDVSTSEWDEINHTLCHFDLDDYGVIQSELDKSISDPCYRSYLLDISLYNVPISQGATRTRTIRNIM</sequence>
<keyword evidence="2" id="KW-1185">Reference proteome</keyword>
<evidence type="ECO:0000313" key="2">
    <source>
        <dbReference type="Proteomes" id="UP001385389"/>
    </source>
</evidence>
<accession>A0ABZ2J217</accession>
<protein>
    <submittedName>
        <fullName evidence="1">Uncharacterized protein</fullName>
    </submittedName>
</protein>
<proteinExistence type="predicted"/>
<gene>
    <name evidence="1" type="ORF">V8V93_05745</name>
</gene>
<name>A0ABZ2J217_9BACT</name>
<dbReference type="RefSeq" id="WP_338669401.1">
    <property type="nucleotide sequence ID" value="NZ_CP146609.1"/>
</dbReference>
<dbReference type="EMBL" id="CP146609">
    <property type="protein sequence ID" value="WWX23704.1"/>
    <property type="molecule type" value="Genomic_DNA"/>
</dbReference>
<organism evidence="1 2">
    <name type="scientific">Pseudodesulfovibrio methanolicus</name>
    <dbReference type="NCBI Taxonomy" id="3126690"/>
    <lineage>
        <taxon>Bacteria</taxon>
        <taxon>Pseudomonadati</taxon>
        <taxon>Thermodesulfobacteriota</taxon>
        <taxon>Desulfovibrionia</taxon>
        <taxon>Desulfovibrionales</taxon>
        <taxon>Desulfovibrionaceae</taxon>
    </lineage>
</organism>
<dbReference type="Proteomes" id="UP001385389">
    <property type="component" value="Chromosome"/>
</dbReference>
<reference evidence="1 2" key="1">
    <citation type="submission" date="2024-03" db="EMBL/GenBank/DDBJ databases">
        <title>Phenotype and Genome Characterization of a Sulfate-Reducing Bacterium Pseudodesulfovibrio sp. strain 5S69, isolated from Petroleum Reservoir in Tatarstan (Russia).</title>
        <authorList>
            <person name="Bidzhieva S.K."/>
            <person name="Kadnikov V."/>
            <person name="Tourova T.P."/>
            <person name="Samigullina S.R."/>
            <person name="Sokolova D.S."/>
            <person name="Poltaraus A.B."/>
            <person name="Avtukh A.N."/>
            <person name="Tereshina V.M."/>
            <person name="Mardanov A.V."/>
            <person name="Nazina T.N."/>
        </authorList>
    </citation>
    <scope>NUCLEOTIDE SEQUENCE [LARGE SCALE GENOMIC DNA]</scope>
    <source>
        <strain evidence="1 2">5S69</strain>
    </source>
</reference>
<evidence type="ECO:0000313" key="1">
    <source>
        <dbReference type="EMBL" id="WWX23704.1"/>
    </source>
</evidence>